<feature type="coiled-coil region" evidence="7">
    <location>
        <begin position="287"/>
        <end position="387"/>
    </location>
</feature>
<evidence type="ECO:0000256" key="3">
    <source>
        <dbReference type="ARBA" id="ARBA00012595"/>
    </source>
</evidence>
<dbReference type="Pfam" id="PF07821">
    <property type="entry name" value="Alpha-amyl_C2"/>
    <property type="match status" value="1"/>
</dbReference>
<dbReference type="Proteomes" id="UP000054558">
    <property type="component" value="Unassembled WGS sequence"/>
</dbReference>
<dbReference type="SMART" id="SM00810">
    <property type="entry name" value="Alpha-amyl_C2"/>
    <property type="match status" value="1"/>
</dbReference>
<name>A0A1Y1I371_KLENI</name>
<dbReference type="InterPro" id="IPR017853">
    <property type="entry name" value="GH"/>
</dbReference>
<evidence type="ECO:0000256" key="4">
    <source>
        <dbReference type="ARBA" id="ARBA00022801"/>
    </source>
</evidence>
<sequence length="1022" mass="113380">MESSAALLMSKRSSFYTSSVVNISCNQRSAPIGHFAPAAITRASQIQTRKLNAVKGNPLRRDFLPSHQPSNLATRESCFFGQGGARRLAGASGASRTLINVRSRIVGSSFKTEPAASESAPGERAGGVLEGENGTLANSSDVEALRAALQAAEQKAKAAATEKEKALQALHDAEKRIEEYAANMIATAEEAMNEVEGAKETFRAELERVSQEKREVEAKLAEAQSDAVQLAVRVEEMAVSAIKERAEASAEDASYRIAQAQAMAADAKVAVEQRIRKAADEAAAAVINEARATIEDALAAASLAQKQARSAEAALQDNMGVLDKLAQAEADASRSEQARARLESELRVVQMEVQRLRDEVIQAEARAKSAEARIAAAEAAVAEIQRNSEEVAGRREKELAGALESFKLAAQAKEDAVRIAYENENEKLRKATEAAQNAAKMKETSWERRYRALEQALRASEQQVDAWRARAVAVEDLMKQVKAKGFDVLREAGEARDLFNGGRMSNMLLSDSQRWELLANGPRRDSPFNVPKYGLPTRSSQPAIDDVPVELPSPDSVWSIADFIIPTPAPVKPEEKEELTREVEDRVAIEKERQRLERRMLRHKREKPGESDVGTDDTWESGTGSGEEIVFQGFHWESHRHPWYQELAAKAGDLAECGFTTVWLPPPTESVAPQGYMPVDLYNLNTPYGSQEELKKCIDAMHEHNIQVLGDVVLNHRCASKQSPDGTWNIFGGKLAWGPNAIVRDDPNFKGQGNPSSGDIFHAAPNIDHSQEFVRHDIKGWLEWLRKDIGYDGWRLDFVRGFWGGWVKEYIESSKPSFAIGEYWDSLAYENGQVCYNQDAHRQRIINWINATGGAASAFDVTTKGILHSALHNEYWRLIDPQGKPPGVMGWWPSRAVTFLENHDTGSTQAHWPFPRDKLLQGYAYILTHPGTPTVFYDHLYDFGMHDQIADLLKARIRAGIKCRSPIKILHATMEGYAAVIDKKLCMKIGHLDWSPAKENNLEGRWGRTLDRGTDYQIWEKE</sequence>
<dbReference type="AlphaFoldDB" id="A0A1Y1I371"/>
<dbReference type="GO" id="GO:0005987">
    <property type="term" value="P:sucrose catabolic process"/>
    <property type="evidence" value="ECO:0000318"/>
    <property type="project" value="GO_Central"/>
</dbReference>
<dbReference type="PANTHER" id="PTHR43447">
    <property type="entry name" value="ALPHA-AMYLASE"/>
    <property type="match status" value="1"/>
</dbReference>
<feature type="domain" description="Glycosyl hydrolase family 13 catalytic" evidence="9">
    <location>
        <begin position="628"/>
        <end position="956"/>
    </location>
</feature>
<gene>
    <name evidence="11" type="ORF">KFL_002320140</name>
</gene>
<evidence type="ECO:0000313" key="11">
    <source>
        <dbReference type="EMBL" id="GAQ85380.1"/>
    </source>
</evidence>
<dbReference type="OrthoDB" id="550577at2759"/>
<keyword evidence="4" id="KW-0378">Hydrolase</keyword>
<dbReference type="Gene3D" id="2.60.40.1180">
    <property type="entry name" value="Golgi alpha-mannosidase II"/>
    <property type="match status" value="1"/>
</dbReference>
<dbReference type="InterPro" id="IPR013780">
    <property type="entry name" value="Glyco_hydro_b"/>
</dbReference>
<evidence type="ECO:0000259" key="9">
    <source>
        <dbReference type="SMART" id="SM00642"/>
    </source>
</evidence>
<feature type="coiled-coil region" evidence="7">
    <location>
        <begin position="142"/>
        <end position="263"/>
    </location>
</feature>
<evidence type="ECO:0000256" key="6">
    <source>
        <dbReference type="ARBA" id="ARBA00030238"/>
    </source>
</evidence>
<evidence type="ECO:0000256" key="1">
    <source>
        <dbReference type="ARBA" id="ARBA00000548"/>
    </source>
</evidence>
<evidence type="ECO:0000256" key="7">
    <source>
        <dbReference type="SAM" id="Coils"/>
    </source>
</evidence>
<dbReference type="OMA" id="QRKTIKW"/>
<feature type="coiled-coil region" evidence="7">
    <location>
        <begin position="579"/>
        <end position="606"/>
    </location>
</feature>
<organism evidence="11 12">
    <name type="scientific">Klebsormidium nitens</name>
    <name type="common">Green alga</name>
    <name type="synonym">Ulothrix nitens</name>
    <dbReference type="NCBI Taxonomy" id="105231"/>
    <lineage>
        <taxon>Eukaryota</taxon>
        <taxon>Viridiplantae</taxon>
        <taxon>Streptophyta</taxon>
        <taxon>Klebsormidiophyceae</taxon>
        <taxon>Klebsormidiales</taxon>
        <taxon>Klebsormidiaceae</taxon>
        <taxon>Klebsormidium</taxon>
    </lineage>
</organism>
<comment type="catalytic activity">
    <reaction evidence="1">
        <text>Endohydrolysis of (1-&gt;4)-alpha-D-glucosidic linkages in polysaccharides containing three or more (1-&gt;4)-alpha-linked D-glucose units.</text>
        <dbReference type="EC" id="3.2.1.1"/>
    </reaction>
</comment>
<dbReference type="GO" id="GO:0005509">
    <property type="term" value="F:calcium ion binding"/>
    <property type="evidence" value="ECO:0007669"/>
    <property type="project" value="InterPro"/>
</dbReference>
<dbReference type="STRING" id="105231.A0A1Y1I371"/>
<dbReference type="EMBL" id="DF237181">
    <property type="protein sequence ID" value="GAQ85380.1"/>
    <property type="molecule type" value="Genomic_DNA"/>
</dbReference>
<feature type="region of interest" description="Disordered" evidence="8">
    <location>
        <begin position="110"/>
        <end position="129"/>
    </location>
</feature>
<dbReference type="SMART" id="SM00642">
    <property type="entry name" value="Aamy"/>
    <property type="match status" value="1"/>
</dbReference>
<evidence type="ECO:0000256" key="5">
    <source>
        <dbReference type="ARBA" id="ARBA00023295"/>
    </source>
</evidence>
<protein>
    <recommendedName>
        <fullName evidence="3">alpha-amylase</fullName>
        <ecNumber evidence="3">3.2.1.1</ecNumber>
    </recommendedName>
    <alternativeName>
        <fullName evidence="6">1,4-alpha-D-glucan glucanohydrolase</fullName>
    </alternativeName>
</protein>
<accession>A0A1Y1I371</accession>
<keyword evidence="7" id="KW-0175">Coiled coil</keyword>
<keyword evidence="5" id="KW-0326">Glycosidase</keyword>
<dbReference type="CDD" id="cd11314">
    <property type="entry name" value="AmyAc_arch_bac_plant_AmyA"/>
    <property type="match status" value="1"/>
</dbReference>
<dbReference type="SUPFAM" id="SSF51011">
    <property type="entry name" value="Glycosyl hydrolase domain"/>
    <property type="match status" value="1"/>
</dbReference>
<feature type="domain" description="Alpha-amylase C-terminal beta-sheet" evidence="10">
    <location>
        <begin position="957"/>
        <end position="1021"/>
    </location>
</feature>
<evidence type="ECO:0000256" key="2">
    <source>
        <dbReference type="ARBA" id="ARBA00008061"/>
    </source>
</evidence>
<dbReference type="GO" id="GO:0004556">
    <property type="term" value="F:alpha-amylase activity"/>
    <property type="evidence" value="ECO:0000318"/>
    <property type="project" value="GO_Central"/>
</dbReference>
<keyword evidence="12" id="KW-1185">Reference proteome</keyword>
<dbReference type="InterPro" id="IPR012850">
    <property type="entry name" value="A-amylase_bs_C"/>
</dbReference>
<evidence type="ECO:0000259" key="10">
    <source>
        <dbReference type="SMART" id="SM00810"/>
    </source>
</evidence>
<comment type="similarity">
    <text evidence="2">Belongs to the glycosyl hydrolase 13 family.</text>
</comment>
<evidence type="ECO:0000313" key="12">
    <source>
        <dbReference type="Proteomes" id="UP000054558"/>
    </source>
</evidence>
<dbReference type="EC" id="3.2.1.1" evidence="3"/>
<dbReference type="Pfam" id="PF00128">
    <property type="entry name" value="Alpha-amylase"/>
    <property type="match status" value="1"/>
</dbReference>
<dbReference type="Gene3D" id="3.20.20.80">
    <property type="entry name" value="Glycosidases"/>
    <property type="match status" value="1"/>
</dbReference>
<evidence type="ECO:0000256" key="8">
    <source>
        <dbReference type="SAM" id="MobiDB-lite"/>
    </source>
</evidence>
<feature type="coiled-coil region" evidence="7">
    <location>
        <begin position="418"/>
        <end position="470"/>
    </location>
</feature>
<dbReference type="InterPro" id="IPR006047">
    <property type="entry name" value="GH13_cat_dom"/>
</dbReference>
<proteinExistence type="inferred from homology"/>
<dbReference type="SUPFAM" id="SSF51445">
    <property type="entry name" value="(Trans)glycosidases"/>
    <property type="match status" value="1"/>
</dbReference>
<reference evidence="11 12" key="1">
    <citation type="journal article" date="2014" name="Nat. Commun.">
        <title>Klebsormidium flaccidum genome reveals primary factors for plant terrestrial adaptation.</title>
        <authorList>
            <person name="Hori K."/>
            <person name="Maruyama F."/>
            <person name="Fujisawa T."/>
            <person name="Togashi T."/>
            <person name="Yamamoto N."/>
            <person name="Seo M."/>
            <person name="Sato S."/>
            <person name="Yamada T."/>
            <person name="Mori H."/>
            <person name="Tajima N."/>
            <person name="Moriyama T."/>
            <person name="Ikeuchi M."/>
            <person name="Watanabe M."/>
            <person name="Wada H."/>
            <person name="Kobayashi K."/>
            <person name="Saito M."/>
            <person name="Masuda T."/>
            <person name="Sasaki-Sekimoto Y."/>
            <person name="Mashiguchi K."/>
            <person name="Awai K."/>
            <person name="Shimojima M."/>
            <person name="Masuda S."/>
            <person name="Iwai M."/>
            <person name="Nobusawa T."/>
            <person name="Narise T."/>
            <person name="Kondo S."/>
            <person name="Saito H."/>
            <person name="Sato R."/>
            <person name="Murakawa M."/>
            <person name="Ihara Y."/>
            <person name="Oshima-Yamada Y."/>
            <person name="Ohtaka K."/>
            <person name="Satoh M."/>
            <person name="Sonobe K."/>
            <person name="Ishii M."/>
            <person name="Ohtani R."/>
            <person name="Kanamori-Sato M."/>
            <person name="Honoki R."/>
            <person name="Miyazaki D."/>
            <person name="Mochizuki H."/>
            <person name="Umetsu J."/>
            <person name="Higashi K."/>
            <person name="Shibata D."/>
            <person name="Kamiya Y."/>
            <person name="Sato N."/>
            <person name="Nakamura Y."/>
            <person name="Tabata S."/>
            <person name="Ida S."/>
            <person name="Kurokawa K."/>
            <person name="Ohta H."/>
        </authorList>
    </citation>
    <scope>NUCLEOTIDE SEQUENCE [LARGE SCALE GENOMIC DNA]</scope>
    <source>
        <strain evidence="11 12">NIES-2285</strain>
    </source>
</reference>